<dbReference type="GO" id="GO:0004222">
    <property type="term" value="F:metalloendopeptidase activity"/>
    <property type="evidence" value="ECO:0007669"/>
    <property type="project" value="InterPro"/>
</dbReference>
<dbReference type="Gene3D" id="1.10.1380.10">
    <property type="entry name" value="Neutral endopeptidase , domain2"/>
    <property type="match status" value="2"/>
</dbReference>
<keyword evidence="5" id="KW-0479">Metal-binding</keyword>
<keyword evidence="6" id="KW-0378">Hydrolase</keyword>
<dbReference type="InterPro" id="IPR042089">
    <property type="entry name" value="Peptidase_M13_dom_2"/>
</dbReference>
<reference evidence="11 12" key="1">
    <citation type="submission" date="2015-12" db="EMBL/GenBank/DDBJ databases">
        <title>The genome of Folsomia candida.</title>
        <authorList>
            <person name="Faddeeva A."/>
            <person name="Derks M.F."/>
            <person name="Anvar Y."/>
            <person name="Smit S."/>
            <person name="Van Straalen N."/>
            <person name="Roelofs D."/>
        </authorList>
    </citation>
    <scope>NUCLEOTIDE SEQUENCE [LARGE SCALE GENOMIC DNA]</scope>
    <source>
        <strain evidence="11 12">VU population</strain>
        <tissue evidence="11">Whole body</tissue>
    </source>
</reference>
<dbReference type="EMBL" id="LNIX01000016">
    <property type="protein sequence ID" value="OXA46092.1"/>
    <property type="molecule type" value="Genomic_DNA"/>
</dbReference>
<evidence type="ECO:0000256" key="2">
    <source>
        <dbReference type="ARBA" id="ARBA00004401"/>
    </source>
</evidence>
<evidence type="ECO:0000259" key="9">
    <source>
        <dbReference type="Pfam" id="PF01431"/>
    </source>
</evidence>
<accession>A0A226DKL8</accession>
<dbReference type="AlphaFoldDB" id="A0A226DKL8"/>
<dbReference type="InterPro" id="IPR024079">
    <property type="entry name" value="MetalloPept_cat_dom_sf"/>
</dbReference>
<dbReference type="Pfam" id="PF01431">
    <property type="entry name" value="Peptidase_M13"/>
    <property type="match status" value="1"/>
</dbReference>
<evidence type="ECO:0000256" key="1">
    <source>
        <dbReference type="ARBA" id="ARBA00001947"/>
    </source>
</evidence>
<dbReference type="PANTHER" id="PTHR11733">
    <property type="entry name" value="ZINC METALLOPROTEASE FAMILY M13 NEPRILYSIN-RELATED"/>
    <property type="match status" value="1"/>
</dbReference>
<feature type="domain" description="Peptidase M13 C-terminal" evidence="9">
    <location>
        <begin position="242"/>
        <end position="458"/>
    </location>
</feature>
<dbReference type="Proteomes" id="UP000198287">
    <property type="component" value="Unassembled WGS sequence"/>
</dbReference>
<dbReference type="InterPro" id="IPR000718">
    <property type="entry name" value="Peptidase_M13"/>
</dbReference>
<dbReference type="Gene3D" id="3.40.390.10">
    <property type="entry name" value="Collagenase (Catalytic Domain)"/>
    <property type="match status" value="2"/>
</dbReference>
<evidence type="ECO:0000256" key="8">
    <source>
        <dbReference type="ARBA" id="ARBA00023049"/>
    </source>
</evidence>
<feature type="domain" description="Peptidase M13 N-terminal" evidence="10">
    <location>
        <begin position="7"/>
        <end position="79"/>
    </location>
</feature>
<dbReference type="PROSITE" id="PS51885">
    <property type="entry name" value="NEPRILYSIN"/>
    <property type="match status" value="1"/>
</dbReference>
<evidence type="ECO:0000256" key="6">
    <source>
        <dbReference type="ARBA" id="ARBA00022801"/>
    </source>
</evidence>
<evidence type="ECO:0000256" key="4">
    <source>
        <dbReference type="ARBA" id="ARBA00022670"/>
    </source>
</evidence>
<evidence type="ECO:0000256" key="3">
    <source>
        <dbReference type="ARBA" id="ARBA00007357"/>
    </source>
</evidence>
<evidence type="ECO:0000256" key="7">
    <source>
        <dbReference type="ARBA" id="ARBA00022833"/>
    </source>
</evidence>
<evidence type="ECO:0000313" key="12">
    <source>
        <dbReference type="Proteomes" id="UP000198287"/>
    </source>
</evidence>
<dbReference type="SUPFAM" id="SSF55486">
    <property type="entry name" value="Metalloproteases ('zincins'), catalytic domain"/>
    <property type="match status" value="1"/>
</dbReference>
<evidence type="ECO:0000256" key="5">
    <source>
        <dbReference type="ARBA" id="ARBA00022723"/>
    </source>
</evidence>
<dbReference type="GO" id="GO:0046872">
    <property type="term" value="F:metal ion binding"/>
    <property type="evidence" value="ECO:0007669"/>
    <property type="project" value="UniProtKB-KW"/>
</dbReference>
<organism evidence="11 12">
    <name type="scientific">Folsomia candida</name>
    <name type="common">Springtail</name>
    <dbReference type="NCBI Taxonomy" id="158441"/>
    <lineage>
        <taxon>Eukaryota</taxon>
        <taxon>Metazoa</taxon>
        <taxon>Ecdysozoa</taxon>
        <taxon>Arthropoda</taxon>
        <taxon>Hexapoda</taxon>
        <taxon>Collembola</taxon>
        <taxon>Entomobryomorpha</taxon>
        <taxon>Isotomoidea</taxon>
        <taxon>Isotomidae</taxon>
        <taxon>Proisotominae</taxon>
        <taxon>Folsomia</taxon>
    </lineage>
</organism>
<comment type="cofactor">
    <cofactor evidence="1">
        <name>Zn(2+)</name>
        <dbReference type="ChEBI" id="CHEBI:29105"/>
    </cofactor>
</comment>
<dbReference type="PANTHER" id="PTHR11733:SF240">
    <property type="entry name" value="GH14155P-RELATED"/>
    <property type="match status" value="1"/>
</dbReference>
<dbReference type="GO" id="GO:0016485">
    <property type="term" value="P:protein processing"/>
    <property type="evidence" value="ECO:0007669"/>
    <property type="project" value="TreeGrafter"/>
</dbReference>
<evidence type="ECO:0000313" key="11">
    <source>
        <dbReference type="EMBL" id="OXA46092.1"/>
    </source>
</evidence>
<dbReference type="GO" id="GO:0005886">
    <property type="term" value="C:plasma membrane"/>
    <property type="evidence" value="ECO:0007669"/>
    <property type="project" value="UniProtKB-SubCell"/>
</dbReference>
<protein>
    <submittedName>
        <fullName evidence="11">Endothelin-converting enzyme 1</fullName>
    </submittedName>
</protein>
<comment type="subcellular location">
    <subcellularLocation>
        <location evidence="2">Cell membrane</location>
        <topology evidence="2">Single-pass type II membrane protein</topology>
    </subcellularLocation>
</comment>
<gene>
    <name evidence="11" type="ORF">Fcan01_18980</name>
</gene>
<sequence>MDESFPPCEDFYKYACQGWIKGKVAKLKETRAKAATRTSDVSKWNERSIIALLDAIQTSSPGAEGKLKQFYTSCTTNTRWTALINYAQKPNDSQERNILGKYGDWLYDRIASFLIAHAKKELCSFILQSKFPLLLAKLFLEKNIEIISSAAEISNRVLQTVKKSVTSAPWIPTPIFLNTTIEFVPVTFDNPGILDELYSSLPLDSNDLLKNLEQVDKFNKLQESSAHLGSIITAAKLTLTQNATYHLVPDFVFVTPGWVQMPRFHPGFLDVFKFANLGVTVGHELGHAVMTYLNGVALENKTQVFVHAEPSEITKDVFKEKCDCVERQYSGYKVHLPNKEGIRINGTFTLRDNVADIIGMEMAFKSWVDNDIENSSYGKFQFPQLSRFTKEQIFFISWAQEWCEAFEDDETETTRLTDQVTYDVHSPASVRVLGTLSNFKEFSDAFHCPVGARYNPKANFFEITHKPFPYPNPVKLYTSDEGDLKPPTQLF</sequence>
<dbReference type="InterPro" id="IPR008753">
    <property type="entry name" value="Peptidase_M13_N"/>
</dbReference>
<comment type="caution">
    <text evidence="11">The sequence shown here is derived from an EMBL/GenBank/DDBJ whole genome shotgun (WGS) entry which is preliminary data.</text>
</comment>
<dbReference type="OrthoDB" id="6475849at2759"/>
<name>A0A226DKL8_FOLCA</name>
<keyword evidence="12" id="KW-1185">Reference proteome</keyword>
<keyword evidence="8" id="KW-0482">Metalloprotease</keyword>
<proteinExistence type="inferred from homology"/>
<keyword evidence="7" id="KW-0862">Zinc</keyword>
<comment type="similarity">
    <text evidence="3">Belongs to the peptidase M13 family.</text>
</comment>
<dbReference type="Pfam" id="PF05649">
    <property type="entry name" value="Peptidase_M13_N"/>
    <property type="match status" value="1"/>
</dbReference>
<evidence type="ECO:0000259" key="10">
    <source>
        <dbReference type="Pfam" id="PF05649"/>
    </source>
</evidence>
<dbReference type="InterPro" id="IPR018497">
    <property type="entry name" value="Peptidase_M13_C"/>
</dbReference>
<dbReference type="OMA" id="INEADWI"/>
<keyword evidence="4" id="KW-0645">Protease</keyword>